<proteinExistence type="predicted"/>
<name>A0A067MGA8_BOTB1</name>
<dbReference type="SUPFAM" id="SSF81383">
    <property type="entry name" value="F-box domain"/>
    <property type="match status" value="1"/>
</dbReference>
<dbReference type="Proteomes" id="UP000027195">
    <property type="component" value="Unassembled WGS sequence"/>
</dbReference>
<dbReference type="InParanoid" id="A0A067MGA8"/>
<dbReference type="OrthoDB" id="2999674at2759"/>
<dbReference type="Gene3D" id="1.20.1280.50">
    <property type="match status" value="1"/>
</dbReference>
<sequence length="707" mass="78047">MPQVVDVSFGGLTHPLYDTSAVFPDFHPVFASFPLLADLTIGNYSVLADAIIPTSGQVVCPLLQRLSLLENYIKPDRVVELVRARSRPSDAPKLNPKNSTHQLRRLTIKHCDNICDSLVQEIAPDVEYLFGPSSTGGPLGRIFSKIPQAMAGTIRDIILNGHVKLLVEGLVLKLKAKGIKKMKDEDVRDAMKKIAAERQVLAAARDEACGLIMAYTSAMLSDLGSKSNEMSPISCLPDEVLSLIFEAVCTGQNSLRSIPLNVAAVSRAWRGVALRTPRIWTAITMCYADLFIPRSKSVPLDIVVKAGCPDKAMAEYLALCIPHSDRWRSLDFCASEADVLIALSTAPMPKLQSLVVSWECRAWWPLGQTLEFQSCGVQASQLRNLDLKFLYLPLRSLDLSRLSRLRLTSIPVTPAAASPTRELLHSLDSSPNLEILQLDDIYRVSDKDQHDVPPVRLPRLREASFKYLSSHPLNAILTSVQFTTSPLITIELDINPNMATDWNSILPVVPNLSLIRKLEIKMARCSWRVRGRGSEGEQLLLVDCKLERSLDVTRAVNSLITFIKDHPIPHVVDLIIGGDGDNQPFHLPTFRPVFAAFPHLTDLVIGGWPALVDALIPTYDGAVCPLLQHLGIWSNPISTTKLMELVRARSQLLLFDASSPGSEPEARAGQLQDLTIVQCKNIPESLLPTLREIAPEIEYNWKGSPSL</sequence>
<dbReference type="PANTHER" id="PTHR38926">
    <property type="entry name" value="F-BOX DOMAIN CONTAINING PROTEIN, EXPRESSED"/>
    <property type="match status" value="1"/>
</dbReference>
<evidence type="ECO:0000313" key="1">
    <source>
        <dbReference type="EMBL" id="KDQ13750.1"/>
    </source>
</evidence>
<protein>
    <submittedName>
        <fullName evidence="1">Uncharacterized protein</fullName>
    </submittedName>
</protein>
<dbReference type="EMBL" id="KL198041">
    <property type="protein sequence ID" value="KDQ13750.1"/>
    <property type="molecule type" value="Genomic_DNA"/>
</dbReference>
<dbReference type="SUPFAM" id="SSF52047">
    <property type="entry name" value="RNI-like"/>
    <property type="match status" value="1"/>
</dbReference>
<evidence type="ECO:0000313" key="2">
    <source>
        <dbReference type="Proteomes" id="UP000027195"/>
    </source>
</evidence>
<accession>A0A067MGA8</accession>
<organism evidence="1 2">
    <name type="scientific">Botryobasidium botryosum (strain FD-172 SS1)</name>
    <dbReference type="NCBI Taxonomy" id="930990"/>
    <lineage>
        <taxon>Eukaryota</taxon>
        <taxon>Fungi</taxon>
        <taxon>Dikarya</taxon>
        <taxon>Basidiomycota</taxon>
        <taxon>Agaricomycotina</taxon>
        <taxon>Agaricomycetes</taxon>
        <taxon>Cantharellales</taxon>
        <taxon>Botryobasidiaceae</taxon>
        <taxon>Botryobasidium</taxon>
    </lineage>
</organism>
<reference evidence="2" key="1">
    <citation type="journal article" date="2014" name="Proc. Natl. Acad. Sci. U.S.A.">
        <title>Extensive sampling of basidiomycete genomes demonstrates inadequacy of the white-rot/brown-rot paradigm for wood decay fungi.</title>
        <authorList>
            <person name="Riley R."/>
            <person name="Salamov A.A."/>
            <person name="Brown D.W."/>
            <person name="Nagy L.G."/>
            <person name="Floudas D."/>
            <person name="Held B.W."/>
            <person name="Levasseur A."/>
            <person name="Lombard V."/>
            <person name="Morin E."/>
            <person name="Otillar R."/>
            <person name="Lindquist E.A."/>
            <person name="Sun H."/>
            <person name="LaButti K.M."/>
            <person name="Schmutz J."/>
            <person name="Jabbour D."/>
            <person name="Luo H."/>
            <person name="Baker S.E."/>
            <person name="Pisabarro A.G."/>
            <person name="Walton J.D."/>
            <person name="Blanchette R.A."/>
            <person name="Henrissat B."/>
            <person name="Martin F."/>
            <person name="Cullen D."/>
            <person name="Hibbett D.S."/>
            <person name="Grigoriev I.V."/>
        </authorList>
    </citation>
    <scope>NUCLEOTIDE SEQUENCE [LARGE SCALE GENOMIC DNA]</scope>
    <source>
        <strain evidence="2">FD-172 SS1</strain>
    </source>
</reference>
<keyword evidence="2" id="KW-1185">Reference proteome</keyword>
<dbReference type="AlphaFoldDB" id="A0A067MGA8"/>
<dbReference type="Gene3D" id="3.80.10.10">
    <property type="entry name" value="Ribonuclease Inhibitor"/>
    <property type="match status" value="1"/>
</dbReference>
<dbReference type="PANTHER" id="PTHR38926:SF5">
    <property type="entry name" value="F-BOX AND LEUCINE-RICH REPEAT PROTEIN 6"/>
    <property type="match status" value="1"/>
</dbReference>
<dbReference type="InterPro" id="IPR032675">
    <property type="entry name" value="LRR_dom_sf"/>
</dbReference>
<gene>
    <name evidence="1" type="ORF">BOTBODRAFT_145938</name>
</gene>
<dbReference type="InterPro" id="IPR036047">
    <property type="entry name" value="F-box-like_dom_sf"/>
</dbReference>
<dbReference type="STRING" id="930990.A0A067MGA8"/>
<dbReference type="HOGENOM" id="CLU_024199_1_2_1"/>